<dbReference type="InterPro" id="IPR008969">
    <property type="entry name" value="CarboxyPept-like_regulatory"/>
</dbReference>
<evidence type="ECO:0000313" key="1">
    <source>
        <dbReference type="EMBL" id="KAA6304363.1"/>
    </source>
</evidence>
<protein>
    <submittedName>
        <fullName evidence="1">TonB-dependent receptor SusC</fullName>
    </submittedName>
</protein>
<comment type="caution">
    <text evidence="1">The sequence shown here is derived from an EMBL/GenBank/DDBJ whole genome shotgun (WGS) entry which is preliminary data.</text>
</comment>
<dbReference type="SUPFAM" id="SSF49464">
    <property type="entry name" value="Carboxypeptidase regulatory domain-like"/>
    <property type="match status" value="1"/>
</dbReference>
<dbReference type="EMBL" id="SNRY01011576">
    <property type="protein sequence ID" value="KAA6304363.1"/>
    <property type="molecule type" value="Genomic_DNA"/>
</dbReference>
<name>A0A5J4P6Q4_9ZZZZ</name>
<feature type="non-terminal residue" evidence="1">
    <location>
        <position position="96"/>
    </location>
</feature>
<gene>
    <name evidence="1" type="ORF">EZS27_043990</name>
</gene>
<sequence>MLWGKTIFILFMFKKEIMVKNLKFISLLLITGALSFCGNVYAATPGVTSVNESLQDSKITGTVEDASGPIIGASVVVKGTSNGVITDINGSFSLSG</sequence>
<organism evidence="1">
    <name type="scientific">termite gut metagenome</name>
    <dbReference type="NCBI Taxonomy" id="433724"/>
    <lineage>
        <taxon>unclassified sequences</taxon>
        <taxon>metagenomes</taxon>
        <taxon>organismal metagenomes</taxon>
    </lineage>
</organism>
<reference evidence="1" key="1">
    <citation type="submission" date="2019-03" db="EMBL/GenBank/DDBJ databases">
        <title>Single cell metagenomics reveals metabolic interactions within the superorganism composed of flagellate Streblomastix strix and complex community of Bacteroidetes bacteria on its surface.</title>
        <authorList>
            <person name="Treitli S.C."/>
            <person name="Kolisko M."/>
            <person name="Husnik F."/>
            <person name="Keeling P."/>
            <person name="Hampl V."/>
        </authorList>
    </citation>
    <scope>NUCLEOTIDE SEQUENCE</scope>
    <source>
        <strain evidence="1">STM</strain>
    </source>
</reference>
<keyword evidence="1" id="KW-0675">Receptor</keyword>
<dbReference type="Pfam" id="PF13715">
    <property type="entry name" value="CarbopepD_reg_2"/>
    <property type="match status" value="1"/>
</dbReference>
<dbReference type="AlphaFoldDB" id="A0A5J4P6Q4"/>
<accession>A0A5J4P6Q4</accession>
<proteinExistence type="predicted"/>